<dbReference type="EMBL" id="MSFL01000041">
    <property type="protein sequence ID" value="PWY67157.1"/>
    <property type="molecule type" value="Genomic_DNA"/>
</dbReference>
<name>A0A317V2U2_9EURO</name>
<feature type="region of interest" description="Disordered" evidence="1">
    <location>
        <begin position="1"/>
        <end position="167"/>
    </location>
</feature>
<gene>
    <name evidence="2" type="ORF">BO70DRAFT_366335</name>
</gene>
<feature type="compositionally biased region" description="Basic and acidic residues" evidence="1">
    <location>
        <begin position="1"/>
        <end position="11"/>
    </location>
</feature>
<organism evidence="2 3">
    <name type="scientific">Aspergillus heteromorphus CBS 117.55</name>
    <dbReference type="NCBI Taxonomy" id="1448321"/>
    <lineage>
        <taxon>Eukaryota</taxon>
        <taxon>Fungi</taxon>
        <taxon>Dikarya</taxon>
        <taxon>Ascomycota</taxon>
        <taxon>Pezizomycotina</taxon>
        <taxon>Eurotiomycetes</taxon>
        <taxon>Eurotiomycetidae</taxon>
        <taxon>Eurotiales</taxon>
        <taxon>Aspergillaceae</taxon>
        <taxon>Aspergillus</taxon>
        <taxon>Aspergillus subgen. Circumdati</taxon>
    </lineage>
</organism>
<accession>A0A317V2U2</accession>
<keyword evidence="3" id="KW-1185">Reference proteome</keyword>
<proteinExistence type="predicted"/>
<dbReference type="GeneID" id="37066545"/>
<feature type="compositionally biased region" description="Polar residues" evidence="1">
    <location>
        <begin position="115"/>
        <end position="129"/>
    </location>
</feature>
<dbReference type="RefSeq" id="XP_025394945.1">
    <property type="nucleotide sequence ID" value="XM_025544308.1"/>
</dbReference>
<reference evidence="2 3" key="1">
    <citation type="submission" date="2016-12" db="EMBL/GenBank/DDBJ databases">
        <title>The genomes of Aspergillus section Nigri reveals drivers in fungal speciation.</title>
        <authorList>
            <consortium name="DOE Joint Genome Institute"/>
            <person name="Vesth T.C."/>
            <person name="Nybo J."/>
            <person name="Theobald S."/>
            <person name="Brandl J."/>
            <person name="Frisvad J.C."/>
            <person name="Nielsen K.F."/>
            <person name="Lyhne E.K."/>
            <person name="Kogle M.E."/>
            <person name="Kuo A."/>
            <person name="Riley R."/>
            <person name="Clum A."/>
            <person name="Nolan M."/>
            <person name="Lipzen A."/>
            <person name="Salamov A."/>
            <person name="Henrissat B."/>
            <person name="Wiebenga A."/>
            <person name="De Vries R.P."/>
            <person name="Grigoriev I.V."/>
            <person name="Mortensen U.H."/>
            <person name="Andersen M.R."/>
            <person name="Baker S.E."/>
        </authorList>
    </citation>
    <scope>NUCLEOTIDE SEQUENCE [LARGE SCALE GENOMIC DNA]</scope>
    <source>
        <strain evidence="2 3">CBS 117.55</strain>
    </source>
</reference>
<comment type="caution">
    <text evidence="2">The sequence shown here is derived from an EMBL/GenBank/DDBJ whole genome shotgun (WGS) entry which is preliminary data.</text>
</comment>
<protein>
    <submittedName>
        <fullName evidence="2">Uncharacterized protein</fullName>
    </submittedName>
</protein>
<dbReference type="VEuPathDB" id="FungiDB:BO70DRAFT_366335"/>
<evidence type="ECO:0000256" key="1">
    <source>
        <dbReference type="SAM" id="MobiDB-lite"/>
    </source>
</evidence>
<sequence length="167" mass="17906">MPEGMRDERGGRPPATTVPAIITSNVDDHHHHHHREDSNSNNSPYSPSPQSLHHRGDYSPTSPIPGLLRSSQNLPPAGSVSDLASASVSSGNPPPPTKRDSRDSRTSRTSRPLPIQSNGSVKNLASSPTFFHHASADSSAIDPLSQVRPSLRPRPLRGPVASRSTDR</sequence>
<evidence type="ECO:0000313" key="3">
    <source>
        <dbReference type="Proteomes" id="UP000247233"/>
    </source>
</evidence>
<feature type="compositionally biased region" description="Low complexity" evidence="1">
    <location>
        <begin position="39"/>
        <end position="51"/>
    </location>
</feature>
<dbReference type="AlphaFoldDB" id="A0A317V2U2"/>
<feature type="compositionally biased region" description="Low complexity" evidence="1">
    <location>
        <begin position="77"/>
        <end position="91"/>
    </location>
</feature>
<evidence type="ECO:0000313" key="2">
    <source>
        <dbReference type="EMBL" id="PWY67157.1"/>
    </source>
</evidence>
<dbReference type="Proteomes" id="UP000247233">
    <property type="component" value="Unassembled WGS sequence"/>
</dbReference>
<feature type="compositionally biased region" description="Basic and acidic residues" evidence="1">
    <location>
        <begin position="97"/>
        <end position="106"/>
    </location>
</feature>